<dbReference type="Pfam" id="PF13639">
    <property type="entry name" value="zf-RING_2"/>
    <property type="match status" value="1"/>
</dbReference>
<evidence type="ECO:0000259" key="7">
    <source>
        <dbReference type="PROSITE" id="PS51270"/>
    </source>
</evidence>
<dbReference type="PANTHER" id="PTHR21319:SF53">
    <property type="entry name" value="RING FINGER AND CHY ZINC FINGER DOMAIN-CONTAINING PROTEIN 1"/>
    <property type="match status" value="1"/>
</dbReference>
<feature type="domain" description="RING-type" evidence="5">
    <location>
        <begin position="144"/>
        <end position="190"/>
    </location>
</feature>
<dbReference type="Gene3D" id="2.20.28.10">
    <property type="match status" value="1"/>
</dbReference>
<dbReference type="PROSITE" id="PS51270">
    <property type="entry name" value="ZF_CTCHY"/>
    <property type="match status" value="1"/>
</dbReference>
<gene>
    <name evidence="8" type="ORF">RS030_81379</name>
</gene>
<dbReference type="AlphaFoldDB" id="A0AAV9XYU6"/>
<dbReference type="InterPro" id="IPR013083">
    <property type="entry name" value="Znf_RING/FYVE/PHD"/>
</dbReference>
<dbReference type="GO" id="GO:0016567">
    <property type="term" value="P:protein ubiquitination"/>
    <property type="evidence" value="ECO:0007669"/>
    <property type="project" value="TreeGrafter"/>
</dbReference>
<evidence type="ECO:0000313" key="8">
    <source>
        <dbReference type="EMBL" id="KAK6587626.1"/>
    </source>
</evidence>
<dbReference type="Pfam" id="PF05495">
    <property type="entry name" value="zf-CHY"/>
    <property type="match status" value="1"/>
</dbReference>
<evidence type="ECO:0000256" key="3">
    <source>
        <dbReference type="ARBA" id="ARBA00022833"/>
    </source>
</evidence>
<dbReference type="PANTHER" id="PTHR21319">
    <property type="entry name" value="RING FINGER AND CHY ZINC FINGER DOMAIN-CONTAINING PROTEIN 1"/>
    <property type="match status" value="1"/>
</dbReference>
<protein>
    <recommendedName>
        <fullName evidence="10">CHY zinc finger domain-containing protein</fullName>
    </recommendedName>
</protein>
<evidence type="ECO:0000313" key="9">
    <source>
        <dbReference type="Proteomes" id="UP001311799"/>
    </source>
</evidence>
<evidence type="ECO:0000256" key="1">
    <source>
        <dbReference type="ARBA" id="ARBA00022723"/>
    </source>
</evidence>
<dbReference type="GO" id="GO:0061630">
    <property type="term" value="F:ubiquitin protein ligase activity"/>
    <property type="evidence" value="ECO:0007669"/>
    <property type="project" value="TreeGrafter"/>
</dbReference>
<dbReference type="Pfam" id="PF14599">
    <property type="entry name" value="zinc_ribbon_6"/>
    <property type="match status" value="1"/>
</dbReference>
<dbReference type="GO" id="GO:0005634">
    <property type="term" value="C:nucleus"/>
    <property type="evidence" value="ECO:0007669"/>
    <property type="project" value="TreeGrafter"/>
</dbReference>
<evidence type="ECO:0000259" key="6">
    <source>
        <dbReference type="PROSITE" id="PS51266"/>
    </source>
</evidence>
<evidence type="ECO:0000256" key="4">
    <source>
        <dbReference type="PROSITE-ProRule" id="PRU00601"/>
    </source>
</evidence>
<feature type="domain" description="CHY-type" evidence="6">
    <location>
        <begin position="1"/>
        <end position="67"/>
    </location>
</feature>
<accession>A0AAV9XYU6</accession>
<keyword evidence="9" id="KW-1185">Reference proteome</keyword>
<name>A0AAV9XYU6_9CRYT</name>
<comment type="caution">
    <text evidence="8">The sequence shown here is derived from an EMBL/GenBank/DDBJ whole genome shotgun (WGS) entry which is preliminary data.</text>
</comment>
<feature type="domain" description="CTCHY-type" evidence="7">
    <location>
        <begin position="78"/>
        <end position="143"/>
    </location>
</feature>
<dbReference type="InterPro" id="IPR039512">
    <property type="entry name" value="RCHY1_zinc-ribbon"/>
</dbReference>
<dbReference type="GO" id="GO:0008270">
    <property type="term" value="F:zinc ion binding"/>
    <property type="evidence" value="ECO:0007669"/>
    <property type="project" value="UniProtKB-KW"/>
</dbReference>
<dbReference type="InterPro" id="IPR037274">
    <property type="entry name" value="Znf_CHY_sf"/>
</dbReference>
<dbReference type="Proteomes" id="UP001311799">
    <property type="component" value="Unassembled WGS sequence"/>
</dbReference>
<dbReference type="InterPro" id="IPR008913">
    <property type="entry name" value="Znf_CHY"/>
</dbReference>
<dbReference type="PROSITE" id="PS51266">
    <property type="entry name" value="ZF_CHY"/>
    <property type="match status" value="1"/>
</dbReference>
<dbReference type="SMART" id="SM00184">
    <property type="entry name" value="RING"/>
    <property type="match status" value="1"/>
</dbReference>
<dbReference type="Gene3D" id="3.30.40.10">
    <property type="entry name" value="Zinc/RING finger domain, C3HC4 (zinc finger)"/>
    <property type="match status" value="1"/>
</dbReference>
<keyword evidence="2 4" id="KW-0863">Zinc-finger</keyword>
<proteinExistence type="predicted"/>
<dbReference type="SUPFAM" id="SSF161219">
    <property type="entry name" value="CHY zinc finger-like"/>
    <property type="match status" value="1"/>
</dbReference>
<dbReference type="SUPFAM" id="SSF161245">
    <property type="entry name" value="Zinc hairpin stack"/>
    <property type="match status" value="1"/>
</dbReference>
<evidence type="ECO:0000256" key="2">
    <source>
        <dbReference type="ARBA" id="ARBA00022771"/>
    </source>
</evidence>
<dbReference type="SUPFAM" id="SSF57850">
    <property type="entry name" value="RING/U-box"/>
    <property type="match status" value="1"/>
</dbReference>
<dbReference type="PROSITE" id="PS50089">
    <property type="entry name" value="ZF_RING_2"/>
    <property type="match status" value="1"/>
</dbReference>
<sequence length="253" mass="28724">MDGCKHYRRKCKIISPCCDTEYWCRHCHNEDPENNHGDLNRFEIKEIVCSVCGERQPIGNSCINNGNISGKKCDVREFASYYCNICKLWDNEGIKKSIFHCDECGICRIGEAGSYFHCKICSMCYPISIKETHKCIENSCKRPCPLCLDDLFQSIKTVSILSCGHTIHEDCLSKLTELSGLVGMRCPICNKTLYESSEIWKAIDKMIEDSPLPESSIELVDILCSDCNRKSSTNSHPYGLKCQFCGSYNTRSE</sequence>
<evidence type="ECO:0000259" key="5">
    <source>
        <dbReference type="PROSITE" id="PS50089"/>
    </source>
</evidence>
<dbReference type="EMBL" id="JAWDEY010000036">
    <property type="protein sequence ID" value="KAK6587626.1"/>
    <property type="molecule type" value="Genomic_DNA"/>
</dbReference>
<reference evidence="8 9" key="1">
    <citation type="submission" date="2023-10" db="EMBL/GenBank/DDBJ databases">
        <title>Comparative genomics analysis reveals potential genetic determinants of host preference in Cryptosporidium xiaoi.</title>
        <authorList>
            <person name="Xiao L."/>
            <person name="Li J."/>
        </authorList>
    </citation>
    <scope>NUCLEOTIDE SEQUENCE [LARGE SCALE GENOMIC DNA]</scope>
    <source>
        <strain evidence="8 9">52996</strain>
    </source>
</reference>
<evidence type="ECO:0008006" key="10">
    <source>
        <dbReference type="Google" id="ProtNLM"/>
    </source>
</evidence>
<dbReference type="InterPro" id="IPR017921">
    <property type="entry name" value="Znf_CTCHY"/>
</dbReference>
<dbReference type="GO" id="GO:0006511">
    <property type="term" value="P:ubiquitin-dependent protein catabolic process"/>
    <property type="evidence" value="ECO:0007669"/>
    <property type="project" value="TreeGrafter"/>
</dbReference>
<dbReference type="InterPro" id="IPR001841">
    <property type="entry name" value="Znf_RING"/>
</dbReference>
<dbReference type="InterPro" id="IPR037275">
    <property type="entry name" value="Znf_CTCHY_sf"/>
</dbReference>
<keyword evidence="3" id="KW-0862">Zinc</keyword>
<keyword evidence="1" id="KW-0479">Metal-binding</keyword>
<organism evidence="8 9">
    <name type="scientific">Cryptosporidium xiaoi</name>
    <dbReference type="NCBI Taxonomy" id="659607"/>
    <lineage>
        <taxon>Eukaryota</taxon>
        <taxon>Sar</taxon>
        <taxon>Alveolata</taxon>
        <taxon>Apicomplexa</taxon>
        <taxon>Conoidasida</taxon>
        <taxon>Coccidia</taxon>
        <taxon>Eucoccidiorida</taxon>
        <taxon>Eimeriorina</taxon>
        <taxon>Cryptosporidiidae</taxon>
        <taxon>Cryptosporidium</taxon>
    </lineage>
</organism>